<dbReference type="GO" id="GO:0016231">
    <property type="term" value="F:beta-N-acetylglucosaminidase activity"/>
    <property type="evidence" value="ECO:0007669"/>
    <property type="project" value="TreeGrafter"/>
</dbReference>
<evidence type="ECO:0000259" key="9">
    <source>
        <dbReference type="PROSITE" id="PS52009"/>
    </source>
</evidence>
<dbReference type="Proteomes" id="UP000749559">
    <property type="component" value="Unassembled WGS sequence"/>
</dbReference>
<dbReference type="PROSITE" id="PS52009">
    <property type="entry name" value="GH84"/>
    <property type="match status" value="1"/>
</dbReference>
<feature type="compositionally biased region" description="Polar residues" evidence="8">
    <location>
        <begin position="416"/>
        <end position="433"/>
    </location>
</feature>
<dbReference type="Gene3D" id="3.40.630.30">
    <property type="match status" value="1"/>
</dbReference>
<dbReference type="PANTHER" id="PTHR13170">
    <property type="entry name" value="O-GLCNACASE"/>
    <property type="match status" value="1"/>
</dbReference>
<evidence type="ECO:0000313" key="10">
    <source>
        <dbReference type="EMBL" id="CAH1782880.1"/>
    </source>
</evidence>
<keyword evidence="11" id="KW-1185">Reference proteome</keyword>
<organism evidence="10 11">
    <name type="scientific">Owenia fusiformis</name>
    <name type="common">Polychaete worm</name>
    <dbReference type="NCBI Taxonomy" id="6347"/>
    <lineage>
        <taxon>Eukaryota</taxon>
        <taxon>Metazoa</taxon>
        <taxon>Spiralia</taxon>
        <taxon>Lophotrochozoa</taxon>
        <taxon>Annelida</taxon>
        <taxon>Polychaeta</taxon>
        <taxon>Sedentaria</taxon>
        <taxon>Canalipalpata</taxon>
        <taxon>Sabellida</taxon>
        <taxon>Oweniida</taxon>
        <taxon>Oweniidae</taxon>
        <taxon>Owenia</taxon>
    </lineage>
</organism>
<evidence type="ECO:0000256" key="7">
    <source>
        <dbReference type="ARBA" id="ARBA00076634"/>
    </source>
</evidence>
<gene>
    <name evidence="10" type="ORF">OFUS_LOCUS9280</name>
</gene>
<dbReference type="SUPFAM" id="SSF55729">
    <property type="entry name" value="Acyl-CoA N-acyltransferases (Nat)"/>
    <property type="match status" value="1"/>
</dbReference>
<protein>
    <recommendedName>
        <fullName evidence="6">protein O-GlcNAcase</fullName>
        <ecNumber evidence="6">3.2.1.169</ecNumber>
    </recommendedName>
    <alternativeName>
        <fullName evidence="3">Beta-N-acetylhexosaminidase</fullName>
    </alternativeName>
    <alternativeName>
        <fullName evidence="7">Beta-hexosaminidase</fullName>
    </alternativeName>
</protein>
<dbReference type="FunFam" id="3.20.20.80:FF:000009">
    <property type="entry name" value="O-GlcNAcase BT_4395"/>
    <property type="match status" value="1"/>
</dbReference>
<dbReference type="EC" id="3.2.1.169" evidence="6"/>
<dbReference type="InterPro" id="IPR017853">
    <property type="entry name" value="GH"/>
</dbReference>
<comment type="catalytic activity">
    <reaction evidence="4">
        <text>3-O-(N-acetyl-beta-D-glucosaminyl)-L-seryl-[protein] + H2O = N-acetyl-D-glucosamine + L-seryl-[protein]</text>
        <dbReference type="Rhea" id="RHEA:48876"/>
        <dbReference type="Rhea" id="RHEA-COMP:9863"/>
        <dbReference type="Rhea" id="RHEA-COMP:12251"/>
        <dbReference type="ChEBI" id="CHEBI:15377"/>
        <dbReference type="ChEBI" id="CHEBI:29999"/>
        <dbReference type="ChEBI" id="CHEBI:90838"/>
        <dbReference type="ChEBI" id="CHEBI:506227"/>
        <dbReference type="EC" id="3.2.1.169"/>
    </reaction>
</comment>
<keyword evidence="2" id="KW-0326">Glycosidase</keyword>
<feature type="compositionally biased region" description="Acidic residues" evidence="8">
    <location>
        <begin position="313"/>
        <end position="330"/>
    </location>
</feature>
<dbReference type="Gene3D" id="3.20.20.80">
    <property type="entry name" value="Glycosidases"/>
    <property type="match status" value="1"/>
</dbReference>
<feature type="domain" description="GH84" evidence="9">
    <location>
        <begin position="15"/>
        <end position="290"/>
    </location>
</feature>
<feature type="compositionally biased region" description="Low complexity" evidence="8">
    <location>
        <begin position="434"/>
        <end position="449"/>
    </location>
</feature>
<evidence type="ECO:0000256" key="6">
    <source>
        <dbReference type="ARBA" id="ARBA00066938"/>
    </source>
</evidence>
<dbReference type="PANTHER" id="PTHR13170:SF16">
    <property type="entry name" value="PROTEIN O-GLCNACASE"/>
    <property type="match status" value="1"/>
</dbReference>
<feature type="region of interest" description="Disordered" evidence="8">
    <location>
        <begin position="310"/>
        <end position="334"/>
    </location>
</feature>
<evidence type="ECO:0000256" key="5">
    <source>
        <dbReference type="ARBA" id="ARBA00052136"/>
    </source>
</evidence>
<dbReference type="InterPro" id="IPR011496">
    <property type="entry name" value="O-GlcNAcase_cat"/>
</dbReference>
<dbReference type="AlphaFoldDB" id="A0A8S4NS09"/>
<dbReference type="InterPro" id="IPR016181">
    <property type="entry name" value="Acyl_CoA_acyltransferase"/>
</dbReference>
<reference evidence="10" key="1">
    <citation type="submission" date="2022-03" db="EMBL/GenBank/DDBJ databases">
        <authorList>
            <person name="Martin C."/>
        </authorList>
    </citation>
    <scope>NUCLEOTIDE SEQUENCE</scope>
</reference>
<dbReference type="EMBL" id="CAIIXF020000005">
    <property type="protein sequence ID" value="CAH1782880.1"/>
    <property type="molecule type" value="Genomic_DNA"/>
</dbReference>
<dbReference type="OrthoDB" id="9975416at2759"/>
<evidence type="ECO:0000256" key="1">
    <source>
        <dbReference type="ARBA" id="ARBA00022801"/>
    </source>
</evidence>
<evidence type="ECO:0000313" key="11">
    <source>
        <dbReference type="Proteomes" id="UP000749559"/>
    </source>
</evidence>
<dbReference type="Pfam" id="PF07555">
    <property type="entry name" value="NAGidase"/>
    <property type="match status" value="1"/>
</dbReference>
<evidence type="ECO:0000256" key="8">
    <source>
        <dbReference type="SAM" id="MobiDB-lite"/>
    </source>
</evidence>
<evidence type="ECO:0000256" key="2">
    <source>
        <dbReference type="ARBA" id="ARBA00023295"/>
    </source>
</evidence>
<evidence type="ECO:0000256" key="4">
    <source>
        <dbReference type="ARBA" id="ARBA00050933"/>
    </source>
</evidence>
<comment type="caution">
    <text evidence="10">The sequence shown here is derived from an EMBL/GenBank/DDBJ whole genome shotgun (WGS) entry which is preliminary data.</text>
</comment>
<dbReference type="SUPFAM" id="SSF51445">
    <property type="entry name" value="(Trans)glycosidases"/>
    <property type="match status" value="1"/>
</dbReference>
<feature type="region of interest" description="Disordered" evidence="8">
    <location>
        <begin position="395"/>
        <end position="469"/>
    </location>
</feature>
<comment type="catalytic activity">
    <reaction evidence="5">
        <text>3-O-(N-acetyl-beta-D-glucosaminyl)-L-threonyl-[protein] + H2O = L-threonyl-[protein] + N-acetyl-D-glucosamine</text>
        <dbReference type="Rhea" id="RHEA:48892"/>
        <dbReference type="Rhea" id="RHEA-COMP:11060"/>
        <dbReference type="Rhea" id="RHEA-COMP:12252"/>
        <dbReference type="ChEBI" id="CHEBI:15377"/>
        <dbReference type="ChEBI" id="CHEBI:30013"/>
        <dbReference type="ChEBI" id="CHEBI:90840"/>
        <dbReference type="ChEBI" id="CHEBI:506227"/>
        <dbReference type="EC" id="3.2.1.169"/>
    </reaction>
</comment>
<dbReference type="InterPro" id="IPR051822">
    <property type="entry name" value="Glycosyl_Hydrolase_84"/>
</dbReference>
<keyword evidence="1" id="KW-0378">Hydrolase</keyword>
<evidence type="ECO:0000256" key="3">
    <source>
        <dbReference type="ARBA" id="ARBA00030512"/>
    </source>
</evidence>
<sequence length="909" mass="102299">MDDNFHNNRMNTSSFFCGVVEGFYGRPWTTEQRKDLFKRMRKMGMNTYLYAPKDDYKHRAYWRDLYSVEEAEHLTNLISAAEAEGVTFLYALSPGLDITFSSTKDVQFLKRKLEQVQRFGCKAFSLLFDDIDSEMSSSDKEMFQSFAHAQVSVTNETFQHLEQPTFLFCPTEYCASRAVPTVSSSEYLNTIGAKLLPGVDILWTGPKVISKRITIQAIEEITKVLQRPPIIWDNIHANDYDQKRLFLGPYNGRSSELIPYLRGVLTNPNCEYEANFIAFHTLGQWCKCNASSIKKDVILSESPVCSDIKLETDGEDNSDLDDNVSEDDTNEQLNGSYKPRQALIAAIGDWMEEIYSTRNANGQQKTPFTPGGLPSTPILPVVNTCMSVSGTTITSTAGSSLSGGTGLPDLPIPESGNESYMQPTMNPVNSLLDTPSIPIPESSSTSSIEVEPMDCVPSPGSSPTQTDCDSKVDMDNMKTLNPPDNSTSTEKMQLDTDSSSDIYDMRKAIPEDDVLSTSDVILLADLFYLPFEHGKQACQLMNKFHWLKSHAHYVAGITHNDSERQQEVKLQVDEWQQKAKDFEGIVKRVGNLARKMTKIPNRSLLYDIYPYIWDIRGTLSLMSSFVNWLAIGHVPYISVINNAGNHQFTWSNKNYREAFMNGEQEPWVFRGGLQAELQRMLPLDGASDLFNPIVLDPASSACNSMTIVRPYLPSDKNAVFDLCRKIYDEQMDVTDTTQEYPDLVPHQLVGGFLQTTPEYCFVVEDDAGIYGYVLASLDAKAHYKQIQEDYLPTLHNAYPRPKSTENLTPAEETIAKFHDFKPFLPDQLYEKYPSMLRIDILPERAVDPNIPRRMIACVLSALKSNGSQGVHCELDPTDEAYLEFYSKLGFFTVPLDPVCPDSTIVGRVI</sequence>
<accession>A0A8S4NS09</accession>
<proteinExistence type="predicted"/>
<name>A0A8S4NS09_OWEFU</name>
<dbReference type="GO" id="GO:0102571">
    <property type="term" value="F:[protein]-3-O-(N-acetyl-D-glucosaminyl)-L-serine/L-threonine O-N-acetyl-alpha-D-glucosaminase activity"/>
    <property type="evidence" value="ECO:0007669"/>
    <property type="project" value="UniProtKB-EC"/>
</dbReference>
<dbReference type="GO" id="GO:0009100">
    <property type="term" value="P:glycoprotein metabolic process"/>
    <property type="evidence" value="ECO:0007669"/>
    <property type="project" value="TreeGrafter"/>
</dbReference>
<dbReference type="Gene3D" id="1.20.58.240">
    <property type="entry name" value="STAT, domain 1"/>
    <property type="match status" value="1"/>
</dbReference>